<accession>A0A2N0D8H2</accession>
<keyword evidence="1" id="KW-0812">Transmembrane</keyword>
<organism evidence="3 4">
    <name type="scientific">Rhizobium sullae</name>
    <name type="common">Rhizobium hedysari</name>
    <dbReference type="NCBI Taxonomy" id="50338"/>
    <lineage>
        <taxon>Bacteria</taxon>
        <taxon>Pseudomonadati</taxon>
        <taxon>Pseudomonadota</taxon>
        <taxon>Alphaproteobacteria</taxon>
        <taxon>Hyphomicrobiales</taxon>
        <taxon>Rhizobiaceae</taxon>
        <taxon>Rhizobium/Agrobacterium group</taxon>
        <taxon>Rhizobium</taxon>
    </lineage>
</organism>
<reference evidence="3 4" key="1">
    <citation type="submission" date="2017-11" db="EMBL/GenBank/DDBJ databases">
        <authorList>
            <person name="Han C.G."/>
        </authorList>
    </citation>
    <scope>NUCLEOTIDE SEQUENCE [LARGE SCALE GENOMIC DNA]</scope>
    <source>
        <strain evidence="3 4">HCNT1</strain>
    </source>
</reference>
<proteinExistence type="predicted"/>
<dbReference type="GO" id="GO:0071949">
    <property type="term" value="F:FAD binding"/>
    <property type="evidence" value="ECO:0007669"/>
    <property type="project" value="InterPro"/>
</dbReference>
<evidence type="ECO:0000313" key="4">
    <source>
        <dbReference type="Proteomes" id="UP000232164"/>
    </source>
</evidence>
<feature type="domain" description="FAD-binding" evidence="2">
    <location>
        <begin position="17"/>
        <end position="61"/>
    </location>
</feature>
<feature type="transmembrane region" description="Helical" evidence="1">
    <location>
        <begin position="15"/>
        <end position="34"/>
    </location>
</feature>
<reference evidence="3 4" key="2">
    <citation type="submission" date="2017-12" db="EMBL/GenBank/DDBJ databases">
        <title>Genome sequence of Rhizobium sullae HCNT1 isolated from Sulla coronaria nodules and featuring peculiar denitrification phenotypes.</title>
        <authorList>
            <person name="De Diego-Diaz B."/>
            <person name="Treu L."/>
            <person name="Campanaro S."/>
            <person name="Da Silva Duarte V."/>
            <person name="Basaglia M."/>
            <person name="Favaro L."/>
            <person name="Casella S."/>
            <person name="Squartini A."/>
        </authorList>
    </citation>
    <scope>NUCLEOTIDE SEQUENCE [LARGE SCALE GENOMIC DNA]</scope>
    <source>
        <strain evidence="3 4">HCNT1</strain>
    </source>
</reference>
<dbReference type="EMBL" id="PIQN01000012">
    <property type="protein sequence ID" value="PKA42362.1"/>
    <property type="molecule type" value="Genomic_DNA"/>
</dbReference>
<gene>
    <name evidence="3" type="ORF">CWR43_17660</name>
</gene>
<dbReference type="InterPro" id="IPR036188">
    <property type="entry name" value="FAD/NAD-bd_sf"/>
</dbReference>
<dbReference type="Proteomes" id="UP000232164">
    <property type="component" value="Unassembled WGS sequence"/>
</dbReference>
<dbReference type="RefSeq" id="WP_100771921.1">
    <property type="nucleotide sequence ID" value="NZ_PIQN01000012.1"/>
</dbReference>
<evidence type="ECO:0000259" key="2">
    <source>
        <dbReference type="Pfam" id="PF01494"/>
    </source>
</evidence>
<sequence>MKWTRRLVGGRMSEVLDALVIGAGSAGLGVSYFLKRAGRNHHILDRGRIGETWRTSKTRARTYRNSR</sequence>
<keyword evidence="1" id="KW-1133">Transmembrane helix</keyword>
<evidence type="ECO:0000313" key="3">
    <source>
        <dbReference type="EMBL" id="PKA42362.1"/>
    </source>
</evidence>
<comment type="caution">
    <text evidence="3">The sequence shown here is derived from an EMBL/GenBank/DDBJ whole genome shotgun (WGS) entry which is preliminary data.</text>
</comment>
<name>A0A2N0D8H2_RHISU</name>
<dbReference type="Gene3D" id="3.50.50.60">
    <property type="entry name" value="FAD/NAD(P)-binding domain"/>
    <property type="match status" value="1"/>
</dbReference>
<keyword evidence="1" id="KW-0472">Membrane</keyword>
<dbReference type="AlphaFoldDB" id="A0A2N0D8H2"/>
<dbReference type="Pfam" id="PF01494">
    <property type="entry name" value="FAD_binding_3"/>
    <property type="match status" value="1"/>
</dbReference>
<dbReference type="SUPFAM" id="SSF51905">
    <property type="entry name" value="FAD/NAD(P)-binding domain"/>
    <property type="match status" value="1"/>
</dbReference>
<evidence type="ECO:0000256" key="1">
    <source>
        <dbReference type="SAM" id="Phobius"/>
    </source>
</evidence>
<dbReference type="STRING" id="1041146.GCA_000427985_03777"/>
<dbReference type="InterPro" id="IPR002938">
    <property type="entry name" value="FAD-bd"/>
</dbReference>
<protein>
    <recommendedName>
        <fullName evidence="2">FAD-binding domain-containing protein</fullName>
    </recommendedName>
</protein>